<dbReference type="EMBL" id="QJKJ01013095">
    <property type="protein sequence ID" value="RDX67218.1"/>
    <property type="molecule type" value="Genomic_DNA"/>
</dbReference>
<evidence type="ECO:0008006" key="3">
    <source>
        <dbReference type="Google" id="ProtNLM"/>
    </source>
</evidence>
<dbReference type="Proteomes" id="UP000257109">
    <property type="component" value="Unassembled WGS sequence"/>
</dbReference>
<keyword evidence="2" id="KW-1185">Reference proteome</keyword>
<dbReference type="AlphaFoldDB" id="A0A371EME5"/>
<feature type="non-terminal residue" evidence="1">
    <location>
        <position position="1"/>
    </location>
</feature>
<gene>
    <name evidence="1" type="ORF">CR513_53935</name>
</gene>
<evidence type="ECO:0000313" key="2">
    <source>
        <dbReference type="Proteomes" id="UP000257109"/>
    </source>
</evidence>
<evidence type="ECO:0000313" key="1">
    <source>
        <dbReference type="EMBL" id="RDX67218.1"/>
    </source>
</evidence>
<organism evidence="1 2">
    <name type="scientific">Mucuna pruriens</name>
    <name type="common">Velvet bean</name>
    <name type="synonym">Dolichos pruriens</name>
    <dbReference type="NCBI Taxonomy" id="157652"/>
    <lineage>
        <taxon>Eukaryota</taxon>
        <taxon>Viridiplantae</taxon>
        <taxon>Streptophyta</taxon>
        <taxon>Embryophyta</taxon>
        <taxon>Tracheophyta</taxon>
        <taxon>Spermatophyta</taxon>
        <taxon>Magnoliopsida</taxon>
        <taxon>eudicotyledons</taxon>
        <taxon>Gunneridae</taxon>
        <taxon>Pentapetalae</taxon>
        <taxon>rosids</taxon>
        <taxon>fabids</taxon>
        <taxon>Fabales</taxon>
        <taxon>Fabaceae</taxon>
        <taxon>Papilionoideae</taxon>
        <taxon>50 kb inversion clade</taxon>
        <taxon>NPAAA clade</taxon>
        <taxon>indigoferoid/millettioid clade</taxon>
        <taxon>Phaseoleae</taxon>
        <taxon>Mucuna</taxon>
    </lineage>
</organism>
<accession>A0A371EME5</accession>
<proteinExistence type="predicted"/>
<protein>
    <recommendedName>
        <fullName evidence="3">Reverse transcriptase domain-containing protein</fullName>
    </recommendedName>
</protein>
<sequence length="82" mass="9586">MSFVLCSFLERTNLVVPFIKDEMKRVGTIKIDFMNFFEEYGRVCQISNEVLIANELIDEAKRENNDTLLFNVDLEKAYNSVN</sequence>
<name>A0A371EME5_MUCPR</name>
<reference evidence="1" key="1">
    <citation type="submission" date="2018-05" db="EMBL/GenBank/DDBJ databases">
        <title>Draft genome of Mucuna pruriens seed.</title>
        <authorList>
            <person name="Nnadi N.E."/>
            <person name="Vos R."/>
            <person name="Hasami M.H."/>
            <person name="Devisetty U.K."/>
            <person name="Aguiy J.C."/>
        </authorList>
    </citation>
    <scope>NUCLEOTIDE SEQUENCE [LARGE SCALE GENOMIC DNA]</scope>
    <source>
        <strain evidence="1">JCA_2017</strain>
    </source>
</reference>
<comment type="caution">
    <text evidence="1">The sequence shown here is derived from an EMBL/GenBank/DDBJ whole genome shotgun (WGS) entry which is preliminary data.</text>
</comment>